<dbReference type="EMBL" id="OX465078">
    <property type="protein sequence ID" value="CAI9271945.1"/>
    <property type="molecule type" value="Genomic_DNA"/>
</dbReference>
<gene>
    <name evidence="2" type="ORF">LSALG_LOCUS12195</name>
</gene>
<accession>A0AA35VS77</accession>
<evidence type="ECO:0000313" key="2">
    <source>
        <dbReference type="EMBL" id="CAI9271945.1"/>
    </source>
</evidence>
<feature type="region of interest" description="Disordered" evidence="1">
    <location>
        <begin position="81"/>
        <end position="102"/>
    </location>
</feature>
<reference evidence="2" key="1">
    <citation type="submission" date="2023-04" db="EMBL/GenBank/DDBJ databases">
        <authorList>
            <person name="Vijverberg K."/>
            <person name="Xiong W."/>
            <person name="Schranz E."/>
        </authorList>
    </citation>
    <scope>NUCLEOTIDE SEQUENCE</scope>
</reference>
<proteinExistence type="predicted"/>
<dbReference type="AlphaFoldDB" id="A0AA35VS77"/>
<evidence type="ECO:0000256" key="1">
    <source>
        <dbReference type="SAM" id="MobiDB-lite"/>
    </source>
</evidence>
<feature type="compositionally biased region" description="Basic and acidic residues" evidence="1">
    <location>
        <begin position="83"/>
        <end position="102"/>
    </location>
</feature>
<protein>
    <submittedName>
        <fullName evidence="2">Uncharacterized protein</fullName>
    </submittedName>
</protein>
<name>A0AA35VS77_LACSI</name>
<dbReference type="Proteomes" id="UP001177003">
    <property type="component" value="Chromosome 2"/>
</dbReference>
<evidence type="ECO:0000313" key="3">
    <source>
        <dbReference type="Proteomes" id="UP001177003"/>
    </source>
</evidence>
<keyword evidence="3" id="KW-1185">Reference proteome</keyword>
<sequence length="102" mass="12096">MSISFEALAMAGIDYNEWGMDFEEWERPEMRPPPPHLYADDYEEHEHELEEDDRVKEVAMKQPSSVNKLCRFTAAENQSEDVLVERNKDDHDDYRMQSSKDN</sequence>
<organism evidence="2 3">
    <name type="scientific">Lactuca saligna</name>
    <name type="common">Willowleaf lettuce</name>
    <dbReference type="NCBI Taxonomy" id="75948"/>
    <lineage>
        <taxon>Eukaryota</taxon>
        <taxon>Viridiplantae</taxon>
        <taxon>Streptophyta</taxon>
        <taxon>Embryophyta</taxon>
        <taxon>Tracheophyta</taxon>
        <taxon>Spermatophyta</taxon>
        <taxon>Magnoliopsida</taxon>
        <taxon>eudicotyledons</taxon>
        <taxon>Gunneridae</taxon>
        <taxon>Pentapetalae</taxon>
        <taxon>asterids</taxon>
        <taxon>campanulids</taxon>
        <taxon>Asterales</taxon>
        <taxon>Asteraceae</taxon>
        <taxon>Cichorioideae</taxon>
        <taxon>Cichorieae</taxon>
        <taxon>Lactucinae</taxon>
        <taxon>Lactuca</taxon>
    </lineage>
</organism>
<feature type="region of interest" description="Disordered" evidence="1">
    <location>
        <begin position="31"/>
        <end position="52"/>
    </location>
</feature>